<organism evidence="1 2">
    <name type="scientific">Methylomonas rivi</name>
    <dbReference type="NCBI Taxonomy" id="2952226"/>
    <lineage>
        <taxon>Bacteria</taxon>
        <taxon>Pseudomonadati</taxon>
        <taxon>Pseudomonadota</taxon>
        <taxon>Gammaproteobacteria</taxon>
        <taxon>Methylococcales</taxon>
        <taxon>Methylococcaceae</taxon>
        <taxon>Methylomonas</taxon>
    </lineage>
</organism>
<reference evidence="1 2" key="1">
    <citation type="submission" date="2022-07" db="EMBL/GenBank/DDBJ databases">
        <title>Methylomonas rivi sp. nov., Methylomonas rosea sp. nov., Methylomonas aureus sp. nov. and Methylomonas subterranea sp. nov., four novel methanotrophs isolated from a freshwater creek and the deep terrestrial subsurface.</title>
        <authorList>
            <person name="Abin C."/>
            <person name="Sankaranarayanan K."/>
            <person name="Garner C."/>
            <person name="Sindelar R."/>
            <person name="Kotary K."/>
            <person name="Garner R."/>
            <person name="Barclay S."/>
            <person name="Lawson P."/>
            <person name="Krumholz L."/>
        </authorList>
    </citation>
    <scope>NUCLEOTIDE SEQUENCE [LARGE SCALE GENOMIC DNA]</scope>
    <source>
        <strain evidence="1 2">WSC-6</strain>
    </source>
</reference>
<evidence type="ECO:0000313" key="1">
    <source>
        <dbReference type="EMBL" id="MCQ8129770.1"/>
    </source>
</evidence>
<evidence type="ECO:0000313" key="2">
    <source>
        <dbReference type="Proteomes" id="UP001524586"/>
    </source>
</evidence>
<dbReference type="EMBL" id="JANIBK010000097">
    <property type="protein sequence ID" value="MCQ8129770.1"/>
    <property type="molecule type" value="Genomic_DNA"/>
</dbReference>
<dbReference type="Proteomes" id="UP001524586">
    <property type="component" value="Unassembled WGS sequence"/>
</dbReference>
<gene>
    <name evidence="1" type="ORF">NP596_15025</name>
</gene>
<dbReference type="InterPro" id="IPR020354">
    <property type="entry name" value="Competence_nuclease_inhibitor"/>
</dbReference>
<dbReference type="InterPro" id="IPR038691">
    <property type="entry name" value="ComJ_sf"/>
</dbReference>
<protein>
    <submittedName>
        <fullName evidence="1">Competence protein ComJ</fullName>
    </submittedName>
</protein>
<dbReference type="RefSeq" id="WP_256616198.1">
    <property type="nucleotide sequence ID" value="NZ_JANIBK010000097.1"/>
</dbReference>
<accession>A0ABT1U8R8</accession>
<comment type="caution">
    <text evidence="1">The sequence shown here is derived from an EMBL/GenBank/DDBJ whole genome shotgun (WGS) entry which is preliminary data.</text>
</comment>
<dbReference type="Pfam" id="PF11033">
    <property type="entry name" value="ComJ"/>
    <property type="match status" value="1"/>
</dbReference>
<name>A0ABT1U8R8_9GAMM</name>
<dbReference type="Gene3D" id="2.60.34.30">
    <property type="entry name" value="Competence, DNA-entry nuclease inhibitor, ComJ"/>
    <property type="match status" value="1"/>
</dbReference>
<keyword evidence="2" id="KW-1185">Reference proteome</keyword>
<sequence length="159" mass="17566">MKSINIIISVSYSQLCLFLATIPDPFNFWTDLHVDQGFTWREGSVGFRTLVESGSHSVQLEFVDIFDELDSNAVRAFQVPFSIPIDTNIEVASISDSTLLTLPPENYALRCVFYGAQEDGVEFVKLIFCKAKDAIFSVLRADSCLSVPGELVTTAEAAD</sequence>
<proteinExistence type="predicted"/>